<sequence>MTTTTHSPHSSLPQTGSRPLPLRTDSDGRETRRGRFGRQVGYLLSGLPMGIAAFVLMVTGLAFGVGTLVVVLGLPVLTGTLAMARYLARVEADHIATVTGRPLPERDAAPGFAERGRWATLRDPQAWRDLVHAVLAFPVRVASFCFTLTWLVGAVGGLTYGLWSWSLPRGDNDGLLDLAYGVTGRGPDILFNTAIGVFFLLTMVPLVRGLTVAQASLGRVLLRRGDV</sequence>
<dbReference type="GeneID" id="75182906"/>
<protein>
    <submittedName>
        <fullName evidence="3">Uncharacterized protein</fullName>
    </submittedName>
</protein>
<reference evidence="3 4" key="1">
    <citation type="submission" date="2018-10" db="EMBL/GenBank/DDBJ databases">
        <title>Isolation of pseudouridimycin from Streptomyces albus DSM 40763.</title>
        <authorList>
            <person name="Rosenqvist P."/>
            <person name="Metsae-Ketelae M."/>
            <person name="Virta P."/>
        </authorList>
    </citation>
    <scope>NUCLEOTIDE SEQUENCE [LARGE SCALE GENOMIC DNA]</scope>
    <source>
        <strain evidence="3 4">DSM 40763</strain>
    </source>
</reference>
<evidence type="ECO:0000256" key="2">
    <source>
        <dbReference type="SAM" id="Phobius"/>
    </source>
</evidence>
<gene>
    <name evidence="3" type="ORF">D8771_13235</name>
</gene>
<feature type="transmembrane region" description="Helical" evidence="2">
    <location>
        <begin position="141"/>
        <end position="163"/>
    </location>
</feature>
<keyword evidence="2" id="KW-0472">Membrane</keyword>
<accession>A0A6C1C3L4</accession>
<feature type="compositionally biased region" description="Polar residues" evidence="1">
    <location>
        <begin position="1"/>
        <end position="17"/>
    </location>
</feature>
<evidence type="ECO:0000256" key="1">
    <source>
        <dbReference type="SAM" id="MobiDB-lite"/>
    </source>
</evidence>
<keyword evidence="2" id="KW-0812">Transmembrane</keyword>
<feature type="transmembrane region" description="Helical" evidence="2">
    <location>
        <begin position="40"/>
        <end position="63"/>
    </location>
</feature>
<dbReference type="Proteomes" id="UP000298111">
    <property type="component" value="Unassembled WGS sequence"/>
</dbReference>
<dbReference type="Pfam" id="PF13796">
    <property type="entry name" value="Sensor"/>
    <property type="match status" value="1"/>
</dbReference>
<organism evidence="3 4">
    <name type="scientific">Streptomyces albus</name>
    <dbReference type="NCBI Taxonomy" id="1888"/>
    <lineage>
        <taxon>Bacteria</taxon>
        <taxon>Bacillati</taxon>
        <taxon>Actinomycetota</taxon>
        <taxon>Actinomycetes</taxon>
        <taxon>Kitasatosporales</taxon>
        <taxon>Streptomycetaceae</taxon>
        <taxon>Streptomyces</taxon>
    </lineage>
</organism>
<feature type="region of interest" description="Disordered" evidence="1">
    <location>
        <begin position="1"/>
        <end position="32"/>
    </location>
</feature>
<dbReference type="InterPro" id="IPR025828">
    <property type="entry name" value="Put_sensor_dom"/>
</dbReference>
<feature type="transmembrane region" description="Helical" evidence="2">
    <location>
        <begin position="189"/>
        <end position="207"/>
    </location>
</feature>
<keyword evidence="2" id="KW-1133">Transmembrane helix</keyword>
<name>A0A6C1C3L4_9ACTN</name>
<dbReference type="AlphaFoldDB" id="A0A6C1C3L4"/>
<comment type="caution">
    <text evidence="3">The sequence shown here is derived from an EMBL/GenBank/DDBJ whole genome shotgun (WGS) entry which is preliminary data.</text>
</comment>
<feature type="transmembrane region" description="Helical" evidence="2">
    <location>
        <begin position="69"/>
        <end position="88"/>
    </location>
</feature>
<proteinExistence type="predicted"/>
<dbReference type="RefSeq" id="WP_016472385.1">
    <property type="nucleotide sequence ID" value="NZ_BBQG01000023.1"/>
</dbReference>
<dbReference type="EMBL" id="RCIY01000046">
    <property type="protein sequence ID" value="TGG84778.1"/>
    <property type="molecule type" value="Genomic_DNA"/>
</dbReference>
<evidence type="ECO:0000313" key="4">
    <source>
        <dbReference type="Proteomes" id="UP000298111"/>
    </source>
</evidence>
<evidence type="ECO:0000313" key="3">
    <source>
        <dbReference type="EMBL" id="TGG84778.1"/>
    </source>
</evidence>